<evidence type="ECO:0000313" key="2">
    <source>
        <dbReference type="EMBL" id="RBW71588.1"/>
    </source>
</evidence>
<protein>
    <submittedName>
        <fullName evidence="2">Uncharacterized protein</fullName>
    </submittedName>
</protein>
<accession>A0A366Y178</accession>
<comment type="caution">
    <text evidence="2">The sequence shown here is derived from an EMBL/GenBank/DDBJ whole genome shotgun (WGS) entry which is preliminary data.</text>
</comment>
<keyword evidence="1" id="KW-1133">Transmembrane helix</keyword>
<dbReference type="Proteomes" id="UP000253314">
    <property type="component" value="Unassembled WGS sequence"/>
</dbReference>
<proteinExistence type="predicted"/>
<dbReference type="OrthoDB" id="2691125at2"/>
<feature type="transmembrane region" description="Helical" evidence="1">
    <location>
        <begin position="12"/>
        <end position="34"/>
    </location>
</feature>
<name>A0A366Y178_9BACI</name>
<dbReference type="Pfam" id="PF04294">
    <property type="entry name" value="VanW"/>
    <property type="match status" value="1"/>
</dbReference>
<gene>
    <name evidence="2" type="ORF">DS031_02240</name>
</gene>
<dbReference type="RefSeq" id="WP_113804290.1">
    <property type="nucleotide sequence ID" value="NZ_QOCW01000001.1"/>
</dbReference>
<dbReference type="InterPro" id="IPR007391">
    <property type="entry name" value="Vancomycin_resist_VanW"/>
</dbReference>
<sequence>MSHSDLKLFVKLFLSILLSVLFIFTFTYAGAYSYEQVISNNKGNEQLKVGSLQLGNTSYKDIYDKVKDHTMRWKTEAHLSLRFQDLIITIPTDVVSFDIEASVKEAMKSGFSPLYVKVNQQTFDEQLVPFQEYNVLANINKEELQNDLITIASSLESTSIDLDLVKYLSKEELLQQTVSEKEITNISSSSTLIKWAESLDGFVIEPESSISMLQMMKQRGLEPVESESLNILAAGIYAAVLPTNFEMIERHIGRKKIPYIDVGYEAKVVPQKKDLVFYNPNTLSYKFQINVSQNMLTVSFVND</sequence>
<dbReference type="EMBL" id="QOCW01000001">
    <property type="protein sequence ID" value="RBW71588.1"/>
    <property type="molecule type" value="Genomic_DNA"/>
</dbReference>
<organism evidence="2 3">
    <name type="scientific">Bacillus taeanensis</name>
    <dbReference type="NCBI Taxonomy" id="273032"/>
    <lineage>
        <taxon>Bacteria</taxon>
        <taxon>Bacillati</taxon>
        <taxon>Bacillota</taxon>
        <taxon>Bacilli</taxon>
        <taxon>Bacillales</taxon>
        <taxon>Bacillaceae</taxon>
        <taxon>Bacillus</taxon>
    </lineage>
</organism>
<reference evidence="2 3" key="1">
    <citation type="submission" date="2018-07" db="EMBL/GenBank/DDBJ databases">
        <title>Lottiidibacillus patelloidae gen. nov., sp. nov., isolated from the intestinal tract of a marine limpet and the reclassification of B. taeanensis BH030017T, B. algicola KMM 3737T and B. hwajinpoensis SW-72T as genus Lottiidibacillus.</title>
        <authorList>
            <person name="Liu R."/>
            <person name="Huang Z."/>
        </authorList>
    </citation>
    <scope>NUCLEOTIDE SEQUENCE [LARGE SCALE GENOMIC DNA]</scope>
    <source>
        <strain evidence="2 3">BH030017</strain>
    </source>
</reference>
<keyword evidence="3" id="KW-1185">Reference proteome</keyword>
<keyword evidence="1" id="KW-0472">Membrane</keyword>
<keyword evidence="1" id="KW-0812">Transmembrane</keyword>
<evidence type="ECO:0000313" key="3">
    <source>
        <dbReference type="Proteomes" id="UP000253314"/>
    </source>
</evidence>
<evidence type="ECO:0000256" key="1">
    <source>
        <dbReference type="SAM" id="Phobius"/>
    </source>
</evidence>
<dbReference type="AlphaFoldDB" id="A0A366Y178"/>